<proteinExistence type="predicted"/>
<dbReference type="AlphaFoldDB" id="A0A9X3J159"/>
<comment type="caution">
    <text evidence="1">The sequence shown here is derived from an EMBL/GenBank/DDBJ whole genome shotgun (WGS) entry which is preliminary data.</text>
</comment>
<sequence>MIVSEVAGTYQVAYPSRLSRKVVVVPLADFAPLDQIGVPQDPELQPRDRLLTARRALALEGQSLSLLGSNTAEFLSLCLHGGKETHVVDKLTISLGRGVLALGIFSVVRDIGATIGAGVRRARRRR</sequence>
<accession>A0A9X3J159</accession>
<protein>
    <submittedName>
        <fullName evidence="1">Uncharacterized protein</fullName>
    </submittedName>
</protein>
<dbReference type="Proteomes" id="UP001150924">
    <property type="component" value="Unassembled WGS sequence"/>
</dbReference>
<evidence type="ECO:0000313" key="1">
    <source>
        <dbReference type="EMBL" id="MCY1009733.1"/>
    </source>
</evidence>
<evidence type="ECO:0000313" key="2">
    <source>
        <dbReference type="Proteomes" id="UP001150924"/>
    </source>
</evidence>
<dbReference type="EMBL" id="JAPNKE010000002">
    <property type="protein sequence ID" value="MCY1009733.1"/>
    <property type="molecule type" value="Genomic_DNA"/>
</dbReference>
<organism evidence="1 2">
    <name type="scientific">Nannocystis pusilla</name>
    <dbReference type="NCBI Taxonomy" id="889268"/>
    <lineage>
        <taxon>Bacteria</taxon>
        <taxon>Pseudomonadati</taxon>
        <taxon>Myxococcota</taxon>
        <taxon>Polyangia</taxon>
        <taxon>Nannocystales</taxon>
        <taxon>Nannocystaceae</taxon>
        <taxon>Nannocystis</taxon>
    </lineage>
</organism>
<keyword evidence="2" id="KW-1185">Reference proteome</keyword>
<gene>
    <name evidence="1" type="ORF">OV079_30050</name>
</gene>
<reference evidence="1" key="1">
    <citation type="submission" date="2022-11" db="EMBL/GenBank/DDBJ databases">
        <title>Minimal conservation of predation-associated metabolite biosynthetic gene clusters underscores biosynthetic potential of Myxococcota including descriptions for ten novel species: Archangium lansinium sp. nov., Myxococcus landrumus sp. nov., Nannocystis bai.</title>
        <authorList>
            <person name="Ahearne A."/>
            <person name="Stevens C."/>
            <person name="Phillips K."/>
        </authorList>
    </citation>
    <scope>NUCLEOTIDE SEQUENCE</scope>
    <source>
        <strain evidence="1">Na p29</strain>
    </source>
</reference>
<dbReference type="RefSeq" id="WP_267772410.1">
    <property type="nucleotide sequence ID" value="NZ_JAPNKE010000002.1"/>
</dbReference>
<name>A0A9X3J159_9BACT</name>